<evidence type="ECO:0000259" key="1">
    <source>
        <dbReference type="PROSITE" id="PS50207"/>
    </source>
</evidence>
<keyword evidence="3" id="KW-1185">Reference proteome</keyword>
<dbReference type="GO" id="GO:0006508">
    <property type="term" value="P:proteolysis"/>
    <property type="evidence" value="ECO:0007669"/>
    <property type="project" value="InterPro"/>
</dbReference>
<dbReference type="SUPFAM" id="SSF52129">
    <property type="entry name" value="Caspase-like"/>
    <property type="match status" value="1"/>
</dbReference>
<dbReference type="GO" id="GO:0004197">
    <property type="term" value="F:cysteine-type endopeptidase activity"/>
    <property type="evidence" value="ECO:0007669"/>
    <property type="project" value="InterPro"/>
</dbReference>
<evidence type="ECO:0000313" key="3">
    <source>
        <dbReference type="Proteomes" id="UP000593567"/>
    </source>
</evidence>
<dbReference type="Proteomes" id="UP000593567">
    <property type="component" value="Unassembled WGS sequence"/>
</dbReference>
<dbReference type="AlphaFoldDB" id="A0A7J7JVY4"/>
<gene>
    <name evidence="2" type="ORF">EB796_011557</name>
</gene>
<dbReference type="InterPro" id="IPR002138">
    <property type="entry name" value="Pept_C14_p10"/>
</dbReference>
<sequence>MILTAFTFIIASKRHPEYGSPMIRALVSSIYKHACHRDLYTIFQQSLLTLQVQTKLVKKLYADEDSERSRNLIVIWNTLPPRKRLYLFPGFDGFGEEAKS</sequence>
<organism evidence="2 3">
    <name type="scientific">Bugula neritina</name>
    <name type="common">Brown bryozoan</name>
    <name type="synonym">Sertularia neritina</name>
    <dbReference type="NCBI Taxonomy" id="10212"/>
    <lineage>
        <taxon>Eukaryota</taxon>
        <taxon>Metazoa</taxon>
        <taxon>Spiralia</taxon>
        <taxon>Lophotrochozoa</taxon>
        <taxon>Bryozoa</taxon>
        <taxon>Gymnolaemata</taxon>
        <taxon>Cheilostomatida</taxon>
        <taxon>Flustrina</taxon>
        <taxon>Buguloidea</taxon>
        <taxon>Bugulidae</taxon>
        <taxon>Bugula</taxon>
    </lineage>
</organism>
<reference evidence="2" key="1">
    <citation type="submission" date="2020-06" db="EMBL/GenBank/DDBJ databases">
        <title>Draft genome of Bugula neritina, a colonial animal packing powerful symbionts and potential medicines.</title>
        <authorList>
            <person name="Rayko M."/>
        </authorList>
    </citation>
    <scope>NUCLEOTIDE SEQUENCE [LARGE SCALE GENOMIC DNA]</scope>
    <source>
        <strain evidence="2">Kwan_BN1</strain>
    </source>
</reference>
<feature type="domain" description="Caspase family p10" evidence="1">
    <location>
        <begin position="1"/>
        <end position="89"/>
    </location>
</feature>
<accession>A0A7J7JVY4</accession>
<protein>
    <recommendedName>
        <fullName evidence="1">Caspase family p10 domain-containing protein</fullName>
    </recommendedName>
</protein>
<dbReference type="PROSITE" id="PS50207">
    <property type="entry name" value="CASPASE_P10"/>
    <property type="match status" value="1"/>
</dbReference>
<proteinExistence type="predicted"/>
<dbReference type="Gene3D" id="3.30.70.1470">
    <property type="entry name" value="Caspase-like"/>
    <property type="match status" value="1"/>
</dbReference>
<comment type="caution">
    <text evidence="2">The sequence shown here is derived from an EMBL/GenBank/DDBJ whole genome shotgun (WGS) entry which is preliminary data.</text>
</comment>
<dbReference type="InterPro" id="IPR029030">
    <property type="entry name" value="Caspase-like_dom_sf"/>
</dbReference>
<dbReference type="EMBL" id="VXIV02001750">
    <property type="protein sequence ID" value="KAF6030117.1"/>
    <property type="molecule type" value="Genomic_DNA"/>
</dbReference>
<name>A0A7J7JVY4_BUGNE</name>
<evidence type="ECO:0000313" key="2">
    <source>
        <dbReference type="EMBL" id="KAF6030117.1"/>
    </source>
</evidence>